<dbReference type="RefSeq" id="WP_253796666.1">
    <property type="nucleotide sequence ID" value="NZ_BAAAUB010000006.1"/>
</dbReference>
<name>A0ABT1IWR0_9ACTN</name>
<sequence>MILSTSRPVIKDPSWVLNPITEVSKEVKHALILSSDGMVIGATEGLLRETAEGISAMTAALHGAARAAANAALEAPDGTPITTITVQNTHGTYMIMPAGARTNTFIAVAGGLDMPMGTVAHIMARQAKKLGEQLMSVPARTQEAS</sequence>
<evidence type="ECO:0000313" key="3">
    <source>
        <dbReference type="Proteomes" id="UP001206483"/>
    </source>
</evidence>
<evidence type="ECO:0000259" key="1">
    <source>
        <dbReference type="SMART" id="SM00960"/>
    </source>
</evidence>
<dbReference type="Proteomes" id="UP001206483">
    <property type="component" value="Unassembled WGS sequence"/>
</dbReference>
<accession>A0ABT1IWR0</accession>
<dbReference type="InterPro" id="IPR053141">
    <property type="entry name" value="Mycobact_SerProt_Inhib_Rv3364c"/>
</dbReference>
<proteinExistence type="predicted"/>
<protein>
    <submittedName>
        <fullName evidence="2">Regulator of Ras-like GTPase activity (Roadblock/LC7/MglB family)</fullName>
    </submittedName>
</protein>
<dbReference type="InterPro" id="IPR004942">
    <property type="entry name" value="Roadblock/LAMTOR2_dom"/>
</dbReference>
<reference evidence="2 3" key="1">
    <citation type="submission" date="2022-06" db="EMBL/GenBank/DDBJ databases">
        <title>Sequencing the genomes of 1000 actinobacteria strains.</title>
        <authorList>
            <person name="Klenk H.-P."/>
        </authorList>
    </citation>
    <scope>NUCLEOTIDE SEQUENCE [LARGE SCALE GENOMIC DNA]</scope>
    <source>
        <strain evidence="2 3">DSM 41656</strain>
    </source>
</reference>
<dbReference type="SUPFAM" id="SSF103196">
    <property type="entry name" value="Roadblock/LC7 domain"/>
    <property type="match status" value="1"/>
</dbReference>
<keyword evidence="3" id="KW-1185">Reference proteome</keyword>
<dbReference type="EMBL" id="JAMZDX010000002">
    <property type="protein sequence ID" value="MCP2309580.1"/>
    <property type="molecule type" value="Genomic_DNA"/>
</dbReference>
<comment type="caution">
    <text evidence="2">The sequence shown here is derived from an EMBL/GenBank/DDBJ whole genome shotgun (WGS) entry which is preliminary data.</text>
</comment>
<evidence type="ECO:0000313" key="2">
    <source>
        <dbReference type="EMBL" id="MCP2309580.1"/>
    </source>
</evidence>
<dbReference type="PANTHER" id="PTHR36222">
    <property type="entry name" value="SERINE PROTEASE INHIBITOR RV3364C"/>
    <property type="match status" value="1"/>
</dbReference>
<gene>
    <name evidence="2" type="ORF">FHR36_002704</name>
</gene>
<dbReference type="Gene3D" id="3.30.450.30">
    <property type="entry name" value="Dynein light chain 2a, cytoplasmic"/>
    <property type="match status" value="1"/>
</dbReference>
<dbReference type="PANTHER" id="PTHR36222:SF1">
    <property type="entry name" value="SERINE PROTEASE INHIBITOR RV3364C"/>
    <property type="match status" value="1"/>
</dbReference>
<dbReference type="SMART" id="SM00960">
    <property type="entry name" value="Robl_LC7"/>
    <property type="match status" value="1"/>
</dbReference>
<feature type="domain" description="Roadblock/LAMTOR2" evidence="1">
    <location>
        <begin position="14"/>
        <end position="109"/>
    </location>
</feature>
<organism evidence="2 3">
    <name type="scientific">Kitasatospora paracochleata</name>
    <dbReference type="NCBI Taxonomy" id="58354"/>
    <lineage>
        <taxon>Bacteria</taxon>
        <taxon>Bacillati</taxon>
        <taxon>Actinomycetota</taxon>
        <taxon>Actinomycetes</taxon>
        <taxon>Kitasatosporales</taxon>
        <taxon>Streptomycetaceae</taxon>
        <taxon>Kitasatospora</taxon>
    </lineage>
</organism>
<dbReference type="Pfam" id="PF03259">
    <property type="entry name" value="Robl_LC7"/>
    <property type="match status" value="1"/>
</dbReference>